<name>A0ABD3MMM2_9STRA</name>
<dbReference type="InterPro" id="IPR021067">
    <property type="entry name" value="Glycosyltransferase"/>
</dbReference>
<gene>
    <name evidence="3" type="ORF">ACHAW5_000275</name>
</gene>
<protein>
    <submittedName>
        <fullName evidence="3">Uncharacterized protein</fullName>
    </submittedName>
</protein>
<dbReference type="EMBL" id="JALLAZ020001755">
    <property type="protein sequence ID" value="KAL3765274.1"/>
    <property type="molecule type" value="Genomic_DNA"/>
</dbReference>
<comment type="caution">
    <text evidence="3">The sequence shown here is derived from an EMBL/GenBank/DDBJ whole genome shotgun (WGS) entry which is preliminary data.</text>
</comment>
<keyword evidence="4" id="KW-1185">Reference proteome</keyword>
<dbReference type="PANTHER" id="PTHR34496:SF6">
    <property type="entry name" value="GLYCOSYLTRANSFERASE 2-LIKE DOMAIN-CONTAINING PROTEIN"/>
    <property type="match status" value="1"/>
</dbReference>
<keyword evidence="2" id="KW-0472">Membrane</keyword>
<accession>A0ABD3MMM2</accession>
<keyword evidence="2" id="KW-1133">Transmembrane helix</keyword>
<feature type="transmembrane region" description="Helical" evidence="2">
    <location>
        <begin position="25"/>
        <end position="48"/>
    </location>
</feature>
<evidence type="ECO:0000313" key="3">
    <source>
        <dbReference type="EMBL" id="KAL3765274.1"/>
    </source>
</evidence>
<proteinExistence type="predicted"/>
<keyword evidence="2" id="KW-0812">Transmembrane</keyword>
<dbReference type="AlphaFoldDB" id="A0ABD3MMM2"/>
<dbReference type="Proteomes" id="UP001530315">
    <property type="component" value="Unassembled WGS sequence"/>
</dbReference>
<sequence>MVPRPAAKSLGGGNNISSSNNNNRIALALIATVVILYALGLAGTAWHLPSPVRGGGRRLRPRWLRVARTNAAAVAGGTSIDLSRNGISDPALYDEDGEGGAAAAAAEEEEGEGGPEGDGDADVRSSIPPARWPVSIRDEDGDFEEVVHPGHRAMGHPDVIMSVPRFWVDDPVSVHRNTLMPRDVAMRIGSCVRPDDDNNGGGSGSLSRGDRCPVDERTVYVAIASYRDWQCRDTVESIFSRASFPERVRVAVTDQIVEGEDGRCDAPREPCSKDPSQALCAHRDRLDVFQVDATLSIGPVFARHMGHRMYRGEYYYMQVDAHVTFTRGWDVDIIGQMESTGNEMAVLSTYLTDIEGSIDEGGNSLRGTRPIMCNTDYEEGQENRYLRHGSQPEANPTIRGMPQLEPYWAAGFSFSRGHFVVNVPYDFYQPMIFQGEEMSIGIRGFTIGYDYYAPERSVCFHHYADGENRRKRNKVPHYWENGASYAGSGIKAMYRLLGIVHMNPEIDRDRWDHAEEDKYGLGGVRTPELFYDVFGIDVTRKVAEQHLCQFVESGQMHNQFMKSLRPDGMGIDYSKISFRFKDPRKKGRR</sequence>
<evidence type="ECO:0000313" key="4">
    <source>
        <dbReference type="Proteomes" id="UP001530315"/>
    </source>
</evidence>
<organism evidence="3 4">
    <name type="scientific">Stephanodiscus triporus</name>
    <dbReference type="NCBI Taxonomy" id="2934178"/>
    <lineage>
        <taxon>Eukaryota</taxon>
        <taxon>Sar</taxon>
        <taxon>Stramenopiles</taxon>
        <taxon>Ochrophyta</taxon>
        <taxon>Bacillariophyta</taxon>
        <taxon>Coscinodiscophyceae</taxon>
        <taxon>Thalassiosirophycidae</taxon>
        <taxon>Stephanodiscales</taxon>
        <taxon>Stephanodiscaceae</taxon>
        <taxon>Stephanodiscus</taxon>
    </lineage>
</organism>
<evidence type="ECO:0000256" key="1">
    <source>
        <dbReference type="SAM" id="MobiDB-lite"/>
    </source>
</evidence>
<feature type="compositionally biased region" description="Acidic residues" evidence="1">
    <location>
        <begin position="106"/>
        <end position="120"/>
    </location>
</feature>
<dbReference type="PANTHER" id="PTHR34496">
    <property type="entry name" value="GLCNAC TRANSFERASE-RELATED"/>
    <property type="match status" value="1"/>
</dbReference>
<evidence type="ECO:0000256" key="2">
    <source>
        <dbReference type="SAM" id="Phobius"/>
    </source>
</evidence>
<dbReference type="Pfam" id="PF11397">
    <property type="entry name" value="GlcNAc"/>
    <property type="match status" value="1"/>
</dbReference>
<reference evidence="3 4" key="1">
    <citation type="submission" date="2024-10" db="EMBL/GenBank/DDBJ databases">
        <title>Updated reference genomes for cyclostephanoid diatoms.</title>
        <authorList>
            <person name="Roberts W.R."/>
            <person name="Alverson A.J."/>
        </authorList>
    </citation>
    <scope>NUCLEOTIDE SEQUENCE [LARGE SCALE GENOMIC DNA]</scope>
    <source>
        <strain evidence="3 4">AJA276-08</strain>
    </source>
</reference>
<feature type="region of interest" description="Disordered" evidence="1">
    <location>
        <begin position="85"/>
        <end position="135"/>
    </location>
</feature>